<sequence>QLLVLSSEFVLLLRSHASLLLVLLDGVESLLSSRMRHVHSKDQRRLVRILQLFDILMGEGRQAELDGSGLREDLQKQILGGSVGDTVACELLVRLPHGALRRGSVDDIAVVLDGRVAACLAAREDPDVQRDVLDVTLLLEVGTLMTDALEVVGQEIRVAFPSASLTPGHFSSECADDVVHVESVSSQGCLEQVGVLRISLSLVALEVDHGEHDHGVVLLDRMDGLLLSIGRSLRDLPLARLRVHRHLRSRASHFDVGQRQHGTVLDGDHLAVDGDAPFSHHSRLSEVLSSS</sequence>
<keyword evidence="1" id="KW-0732">Signal</keyword>
<dbReference type="AlphaFoldDB" id="A0AAN5D651"/>
<dbReference type="Proteomes" id="UP001328107">
    <property type="component" value="Unassembled WGS sequence"/>
</dbReference>
<evidence type="ECO:0000313" key="2">
    <source>
        <dbReference type="EMBL" id="GMR56732.1"/>
    </source>
</evidence>
<organism evidence="2 3">
    <name type="scientific">Pristionchus mayeri</name>
    <dbReference type="NCBI Taxonomy" id="1317129"/>
    <lineage>
        <taxon>Eukaryota</taxon>
        <taxon>Metazoa</taxon>
        <taxon>Ecdysozoa</taxon>
        <taxon>Nematoda</taxon>
        <taxon>Chromadorea</taxon>
        <taxon>Rhabditida</taxon>
        <taxon>Rhabditina</taxon>
        <taxon>Diplogasteromorpha</taxon>
        <taxon>Diplogasteroidea</taxon>
        <taxon>Neodiplogasteridae</taxon>
        <taxon>Pristionchus</taxon>
    </lineage>
</organism>
<feature type="non-terminal residue" evidence="2">
    <location>
        <position position="1"/>
    </location>
</feature>
<gene>
    <name evidence="2" type="ORF">PMAYCL1PPCAC_26927</name>
</gene>
<accession>A0AAN5D651</accession>
<comment type="caution">
    <text evidence="2">The sequence shown here is derived from an EMBL/GenBank/DDBJ whole genome shotgun (WGS) entry which is preliminary data.</text>
</comment>
<feature type="non-terminal residue" evidence="2">
    <location>
        <position position="291"/>
    </location>
</feature>
<proteinExistence type="predicted"/>
<name>A0AAN5D651_9BILA</name>
<evidence type="ECO:0000313" key="3">
    <source>
        <dbReference type="Proteomes" id="UP001328107"/>
    </source>
</evidence>
<dbReference type="EMBL" id="BTRK01000006">
    <property type="protein sequence ID" value="GMR56732.1"/>
    <property type="molecule type" value="Genomic_DNA"/>
</dbReference>
<feature type="signal peptide" evidence="1">
    <location>
        <begin position="1"/>
        <end position="29"/>
    </location>
</feature>
<protein>
    <submittedName>
        <fullName evidence="2">Uncharacterized protein</fullName>
    </submittedName>
</protein>
<keyword evidence="3" id="KW-1185">Reference proteome</keyword>
<evidence type="ECO:0000256" key="1">
    <source>
        <dbReference type="SAM" id="SignalP"/>
    </source>
</evidence>
<feature type="chain" id="PRO_5042845215" evidence="1">
    <location>
        <begin position="30"/>
        <end position="291"/>
    </location>
</feature>
<reference evidence="3" key="1">
    <citation type="submission" date="2022-10" db="EMBL/GenBank/DDBJ databases">
        <title>Genome assembly of Pristionchus species.</title>
        <authorList>
            <person name="Yoshida K."/>
            <person name="Sommer R.J."/>
        </authorList>
    </citation>
    <scope>NUCLEOTIDE SEQUENCE [LARGE SCALE GENOMIC DNA]</scope>
    <source>
        <strain evidence="3">RS5460</strain>
    </source>
</reference>